<comment type="caution">
    <text evidence="3">The sequence shown here is derived from an EMBL/GenBank/DDBJ whole genome shotgun (WGS) entry which is preliminary data.</text>
</comment>
<keyword evidence="4" id="KW-1185">Reference proteome</keyword>
<organism evidence="3 4">
    <name type="scientific">Clydaea vesicula</name>
    <dbReference type="NCBI Taxonomy" id="447962"/>
    <lineage>
        <taxon>Eukaryota</taxon>
        <taxon>Fungi</taxon>
        <taxon>Fungi incertae sedis</taxon>
        <taxon>Chytridiomycota</taxon>
        <taxon>Chytridiomycota incertae sedis</taxon>
        <taxon>Chytridiomycetes</taxon>
        <taxon>Lobulomycetales</taxon>
        <taxon>Lobulomycetaceae</taxon>
        <taxon>Clydaea</taxon>
    </lineage>
</organism>
<proteinExistence type="predicted"/>
<feature type="compositionally biased region" description="Low complexity" evidence="1">
    <location>
        <begin position="40"/>
        <end position="55"/>
    </location>
</feature>
<reference evidence="3" key="1">
    <citation type="submission" date="2020-05" db="EMBL/GenBank/DDBJ databases">
        <title>Phylogenomic resolution of chytrid fungi.</title>
        <authorList>
            <person name="Stajich J.E."/>
            <person name="Amses K."/>
            <person name="Simmons R."/>
            <person name="Seto K."/>
            <person name="Myers J."/>
            <person name="Bonds A."/>
            <person name="Quandt C.A."/>
            <person name="Barry K."/>
            <person name="Liu P."/>
            <person name="Grigoriev I."/>
            <person name="Longcore J.E."/>
            <person name="James T.Y."/>
        </authorList>
    </citation>
    <scope>NUCLEOTIDE SEQUENCE</scope>
    <source>
        <strain evidence="3">JEL0476</strain>
    </source>
</reference>
<gene>
    <name evidence="3" type="ORF">HK099_007402</name>
</gene>
<evidence type="ECO:0000256" key="1">
    <source>
        <dbReference type="SAM" id="MobiDB-lite"/>
    </source>
</evidence>
<keyword evidence="2" id="KW-1133">Transmembrane helix</keyword>
<protein>
    <submittedName>
        <fullName evidence="3">Uncharacterized protein</fullName>
    </submittedName>
</protein>
<evidence type="ECO:0000313" key="4">
    <source>
        <dbReference type="Proteomes" id="UP001211065"/>
    </source>
</evidence>
<dbReference type="Proteomes" id="UP001211065">
    <property type="component" value="Unassembled WGS sequence"/>
</dbReference>
<evidence type="ECO:0000256" key="2">
    <source>
        <dbReference type="SAM" id="Phobius"/>
    </source>
</evidence>
<feature type="compositionally biased region" description="Basic and acidic residues" evidence="1">
    <location>
        <begin position="1"/>
        <end position="10"/>
    </location>
</feature>
<feature type="transmembrane region" description="Helical" evidence="2">
    <location>
        <begin position="201"/>
        <end position="223"/>
    </location>
</feature>
<keyword evidence="2" id="KW-0472">Membrane</keyword>
<keyword evidence="2" id="KW-0812">Transmembrane</keyword>
<accession>A0AAD5TZ24</accession>
<feature type="region of interest" description="Disordered" evidence="1">
    <location>
        <begin position="1"/>
        <end position="97"/>
    </location>
</feature>
<dbReference type="EMBL" id="JADGJW010000712">
    <property type="protein sequence ID" value="KAJ3213435.1"/>
    <property type="molecule type" value="Genomic_DNA"/>
</dbReference>
<evidence type="ECO:0000313" key="3">
    <source>
        <dbReference type="EMBL" id="KAJ3213435.1"/>
    </source>
</evidence>
<sequence>MNPLRSEQKKRTNTNSKEGNMKEPTWSSFFSPIPQIPNTSSKSSRQSSAVASQLSHQLGRDKTGSNSKLQHNDHRRLQKPEDFEEATTIGRNKNDNGYESSLIITKLNSNNNLKIQNFNDTISKKLVKVDSVSSGSSKLFYKIGIHQYYPSEVSKLWTKLHQKPKLMVRNPDLNEEERRIHLGKLRFESENYRSLNGSHGLLLQFIGLLLFFSFLFIFLDAIAKEFSNYNGLIEIFSETQEVLMKNLNQFNIQDVKNELEKFIY</sequence>
<dbReference type="AlphaFoldDB" id="A0AAD5TZ24"/>
<name>A0AAD5TZ24_9FUNG</name>